<gene>
    <name evidence="2" type="ORF">H6F44_09190</name>
</gene>
<reference evidence="2" key="2">
    <citation type="submission" date="2020-08" db="EMBL/GenBank/DDBJ databases">
        <authorList>
            <person name="Chen M."/>
            <person name="Teng W."/>
            <person name="Zhao L."/>
            <person name="Hu C."/>
            <person name="Zhou Y."/>
            <person name="Han B."/>
            <person name="Song L."/>
            <person name="Shu W."/>
        </authorList>
    </citation>
    <scope>NUCLEOTIDE SEQUENCE</scope>
    <source>
        <strain evidence="2">FACHB-1277</strain>
    </source>
</reference>
<dbReference type="InterPro" id="IPR025714">
    <property type="entry name" value="Methyltranfer_dom"/>
</dbReference>
<comment type="caution">
    <text evidence="2">The sequence shown here is derived from an EMBL/GenBank/DDBJ whole genome shotgun (WGS) entry which is preliminary data.</text>
</comment>
<keyword evidence="3" id="KW-1185">Reference proteome</keyword>
<feature type="domain" description="Methyltransferase" evidence="1">
    <location>
        <begin position="53"/>
        <end position="167"/>
    </location>
</feature>
<dbReference type="AlphaFoldDB" id="A0A926Z644"/>
<evidence type="ECO:0000313" key="2">
    <source>
        <dbReference type="EMBL" id="MBD2150290.1"/>
    </source>
</evidence>
<reference evidence="2" key="1">
    <citation type="journal article" date="2015" name="ISME J.">
        <title>Draft Genome Sequence of Streptomyces incarnatus NRRL8089, which Produces the Nucleoside Antibiotic Sinefungin.</title>
        <authorList>
            <person name="Oshima K."/>
            <person name="Hattori M."/>
            <person name="Shimizu H."/>
            <person name="Fukuda K."/>
            <person name="Nemoto M."/>
            <person name="Inagaki K."/>
            <person name="Tamura T."/>
        </authorList>
    </citation>
    <scope>NUCLEOTIDE SEQUENCE</scope>
    <source>
        <strain evidence="2">FACHB-1277</strain>
    </source>
</reference>
<dbReference type="GO" id="GO:0032259">
    <property type="term" value="P:methylation"/>
    <property type="evidence" value="ECO:0007669"/>
    <property type="project" value="UniProtKB-KW"/>
</dbReference>
<sequence length="254" mass="29006">MNDKKEVIVQKFFDKTSSIYSQYFDKQNKSGKTYNFNKRLDIISSMSANLSGSVLDCAVGDGQITAQIIKFGKFSRVVLVDISEKMLELARENCQSVVENDLVLETVHADVYDFLESDRADTYDLIICSGLIAHISDAPRLLQLMHKVLSPNGKIILQSTLLDNPVTAIVKYLTEKSYYAKNGYMIKYYRHKDLLQLCDLANLEIESYRKFSMGLQFLDNRLPPKLNYFLEIFLESIARFVGSEAIYLLGNKMV</sequence>
<dbReference type="RefSeq" id="WP_190350651.1">
    <property type="nucleotide sequence ID" value="NZ_JACJPY010000022.1"/>
</dbReference>
<organism evidence="2 3">
    <name type="scientific">Pseudanabaena cinerea FACHB-1277</name>
    <dbReference type="NCBI Taxonomy" id="2949581"/>
    <lineage>
        <taxon>Bacteria</taxon>
        <taxon>Bacillati</taxon>
        <taxon>Cyanobacteriota</taxon>
        <taxon>Cyanophyceae</taxon>
        <taxon>Pseudanabaenales</taxon>
        <taxon>Pseudanabaenaceae</taxon>
        <taxon>Pseudanabaena</taxon>
        <taxon>Pseudanabaena cinerea</taxon>
    </lineage>
</organism>
<proteinExistence type="predicted"/>
<dbReference type="CDD" id="cd02440">
    <property type="entry name" value="AdoMet_MTases"/>
    <property type="match status" value="1"/>
</dbReference>
<dbReference type="InterPro" id="IPR029063">
    <property type="entry name" value="SAM-dependent_MTases_sf"/>
</dbReference>
<name>A0A926Z644_9CYAN</name>
<dbReference type="SUPFAM" id="SSF53335">
    <property type="entry name" value="S-adenosyl-L-methionine-dependent methyltransferases"/>
    <property type="match status" value="1"/>
</dbReference>
<dbReference type="Gene3D" id="3.40.50.150">
    <property type="entry name" value="Vaccinia Virus protein VP39"/>
    <property type="match status" value="1"/>
</dbReference>
<evidence type="ECO:0000313" key="3">
    <source>
        <dbReference type="Proteomes" id="UP000631421"/>
    </source>
</evidence>
<keyword evidence="2" id="KW-0808">Transferase</keyword>
<dbReference type="EMBL" id="JACJPY010000022">
    <property type="protein sequence ID" value="MBD2150290.1"/>
    <property type="molecule type" value="Genomic_DNA"/>
</dbReference>
<dbReference type="PANTHER" id="PTHR43861">
    <property type="entry name" value="TRANS-ACONITATE 2-METHYLTRANSFERASE-RELATED"/>
    <property type="match status" value="1"/>
</dbReference>
<protein>
    <submittedName>
        <fullName evidence="2">Class I SAM-dependent methyltransferase</fullName>
    </submittedName>
</protein>
<dbReference type="Proteomes" id="UP000631421">
    <property type="component" value="Unassembled WGS sequence"/>
</dbReference>
<keyword evidence="2" id="KW-0489">Methyltransferase</keyword>
<evidence type="ECO:0000259" key="1">
    <source>
        <dbReference type="Pfam" id="PF13847"/>
    </source>
</evidence>
<accession>A0A926Z644</accession>
<dbReference type="Pfam" id="PF13847">
    <property type="entry name" value="Methyltransf_31"/>
    <property type="match status" value="1"/>
</dbReference>
<dbReference type="GO" id="GO:0008168">
    <property type="term" value="F:methyltransferase activity"/>
    <property type="evidence" value="ECO:0007669"/>
    <property type="project" value="UniProtKB-KW"/>
</dbReference>